<dbReference type="GO" id="GO:0006508">
    <property type="term" value="P:proteolysis"/>
    <property type="evidence" value="ECO:0007669"/>
    <property type="project" value="UniProtKB-KW"/>
</dbReference>
<keyword evidence="1" id="KW-0336">GPI-anchor</keyword>
<dbReference type="InterPro" id="IPR008257">
    <property type="entry name" value="Pept_M19"/>
</dbReference>
<keyword evidence="1" id="KW-0472">Membrane</keyword>
<keyword evidence="1" id="KW-0645">Protease</keyword>
<comment type="catalytic activity">
    <reaction evidence="1">
        <text>an L-aminoacyl-L-amino acid + H2O = 2 an L-alpha-amino acid</text>
        <dbReference type="Rhea" id="RHEA:48940"/>
        <dbReference type="ChEBI" id="CHEBI:15377"/>
        <dbReference type="ChEBI" id="CHEBI:59869"/>
        <dbReference type="ChEBI" id="CHEBI:77460"/>
        <dbReference type="EC" id="3.4.13.19"/>
    </reaction>
</comment>
<evidence type="ECO:0000256" key="1">
    <source>
        <dbReference type="RuleBase" id="RU341113"/>
    </source>
</evidence>
<dbReference type="PROSITE" id="PS00869">
    <property type="entry name" value="RENAL_DIPEPTIDASE_1"/>
    <property type="match status" value="1"/>
</dbReference>
<dbReference type="CDD" id="cd01301">
    <property type="entry name" value="rDP_like"/>
    <property type="match status" value="1"/>
</dbReference>
<dbReference type="Pfam" id="PF01244">
    <property type="entry name" value="Peptidase_M19"/>
    <property type="match status" value="1"/>
</dbReference>
<name>A0A1S4EWZ6_AEDAE</name>
<dbReference type="Gene3D" id="3.20.20.140">
    <property type="entry name" value="Metal-dependent hydrolases"/>
    <property type="match status" value="1"/>
</dbReference>
<dbReference type="PROSITE" id="PS51365">
    <property type="entry name" value="RENAL_DIPEPTIDASE_2"/>
    <property type="match status" value="1"/>
</dbReference>
<keyword evidence="1" id="KW-0378">Hydrolase</keyword>
<evidence type="ECO:0000313" key="2">
    <source>
        <dbReference type="EMBL" id="EAT48121.1"/>
    </source>
</evidence>
<evidence type="ECO:0000313" key="3">
    <source>
        <dbReference type="Proteomes" id="UP000682892"/>
    </source>
</evidence>
<reference evidence="2" key="3">
    <citation type="submission" date="2012-09" db="EMBL/GenBank/DDBJ databases">
        <authorList>
            <consortium name="VectorBase"/>
        </authorList>
    </citation>
    <scope>NUCLEOTIDE SEQUENCE</scope>
    <source>
        <strain evidence="2">Liverpool</strain>
    </source>
</reference>
<keyword evidence="1" id="KW-0479">Metal-binding</keyword>
<protein>
    <recommendedName>
        <fullName evidence="1">Dipeptidase</fullName>
        <ecNumber evidence="1">3.4.13.19</ecNumber>
    </recommendedName>
</protein>
<organism evidence="2 3">
    <name type="scientific">Aedes aegypti</name>
    <name type="common">Yellowfever mosquito</name>
    <name type="synonym">Culex aegypti</name>
    <dbReference type="NCBI Taxonomy" id="7159"/>
    <lineage>
        <taxon>Eukaryota</taxon>
        <taxon>Metazoa</taxon>
        <taxon>Ecdysozoa</taxon>
        <taxon>Arthropoda</taxon>
        <taxon>Hexapoda</taxon>
        <taxon>Insecta</taxon>
        <taxon>Pterygota</taxon>
        <taxon>Neoptera</taxon>
        <taxon>Endopterygota</taxon>
        <taxon>Diptera</taxon>
        <taxon>Nematocera</taxon>
        <taxon>Culicoidea</taxon>
        <taxon>Culicidae</taxon>
        <taxon>Culicinae</taxon>
        <taxon>Aedini</taxon>
        <taxon>Aedes</taxon>
        <taxon>Stegomyia</taxon>
    </lineage>
</organism>
<comment type="similarity">
    <text evidence="1">Belongs to the metallo-dependent hydrolases superfamily. Peptidase M19 family.</text>
</comment>
<gene>
    <name evidence="2" type="ORF">AaeL_AAEL000800</name>
</gene>
<comment type="subcellular location">
    <subcellularLocation>
        <location evidence="1">Membrane</location>
        <topology evidence="1">Lipid-anchor</topology>
        <topology evidence="1">GPI-anchor</topology>
    </subcellularLocation>
</comment>
<dbReference type="KEGG" id="aag:5566868"/>
<dbReference type="SUPFAM" id="SSF51556">
    <property type="entry name" value="Metallo-dependent hydrolases"/>
    <property type="match status" value="1"/>
</dbReference>
<sequence length="437" mass="48989">MMNLRRALSNPKILAITVIALVAIVAVAIAVPLAVNSGDENDQKAEKQNAFFGRTVLDEVPLIDGHNDLPYNLYSFERNRINDFNLDRDLKLDPTWGKSKSSHTDIPRLLEGKVGAQFWVAYVSCSTQYKDAVERTLEQIDVIKRMVAQYPKYMKYVTSADGIMQAFKEKKIGSLIAVEGGHSMDSRLAMLRMFYELGVRYMTLTHTCNTPWADASPVDGNSSAVLKNVTEWGKNVIWEMNRLGMLIDISHVSHGVMVDVLTETKAPVIFSHSSSHNVFPHHRNVQDDVLKMLIENNGIIMVNFYTSFIGGNTIDYVLHHLNYIKSVTGPDHIGLGGDYDGVDSTPEGLEDVSKYPDLFDMLANGAYSNGTTFEAWTREDLQKLAGLNLLRVFREVEKVRDTMAKISPYEDLIPYQEFVDAGVADQPCMSDIDIHKS</sequence>
<dbReference type="EC" id="3.4.13.19" evidence="1"/>
<dbReference type="OMA" id="IETTWRN"/>
<reference evidence="2" key="2">
    <citation type="journal article" date="2007" name="Science">
        <title>Genome sequence of Aedes aegypti, a major arbovirus vector.</title>
        <authorList>
            <person name="Nene V."/>
            <person name="Wortman J.R."/>
            <person name="Lawson D."/>
            <person name="Haas B."/>
            <person name="Kodira C."/>
            <person name="Tu Z.J."/>
            <person name="Loftus B."/>
            <person name="Xi Z."/>
            <person name="Megy K."/>
            <person name="Grabherr M."/>
            <person name="Ren Q."/>
            <person name="Zdobnov E.M."/>
            <person name="Lobo N.F."/>
            <person name="Campbell K.S."/>
            <person name="Brown S.E."/>
            <person name="Bonaldo M.F."/>
            <person name="Zhu J."/>
            <person name="Sinkins S.P."/>
            <person name="Hogenkamp D.G."/>
            <person name="Amedeo P."/>
            <person name="Arensburger P."/>
            <person name="Atkinson P.W."/>
            <person name="Bidwell S."/>
            <person name="Biedler J."/>
            <person name="Birney E."/>
            <person name="Bruggner R.V."/>
            <person name="Costas J."/>
            <person name="Coy M.R."/>
            <person name="Crabtree J."/>
            <person name="Crawford M."/>
            <person name="Debruyn B."/>
            <person name="Decaprio D."/>
            <person name="Eiglmeier K."/>
            <person name="Eisenstadt E."/>
            <person name="El-Dorry H."/>
            <person name="Gelbart W.M."/>
            <person name="Gomes S.L."/>
            <person name="Hammond M."/>
            <person name="Hannick L.I."/>
            <person name="Hogan J.R."/>
            <person name="Holmes M.H."/>
            <person name="Jaffe D."/>
            <person name="Johnston J.S."/>
            <person name="Kennedy R.C."/>
            <person name="Koo H."/>
            <person name="Kravitz S."/>
            <person name="Kriventseva E.V."/>
            <person name="Kulp D."/>
            <person name="Labutti K."/>
            <person name="Lee E."/>
            <person name="Li S."/>
            <person name="Lovin D.D."/>
            <person name="Mao C."/>
            <person name="Mauceli E."/>
            <person name="Menck C.F."/>
            <person name="Miller J.R."/>
            <person name="Montgomery P."/>
            <person name="Mori A."/>
            <person name="Nascimento A.L."/>
            <person name="Naveira H.F."/>
            <person name="Nusbaum C."/>
            <person name="O'leary S."/>
            <person name="Orvis J."/>
            <person name="Pertea M."/>
            <person name="Quesneville H."/>
            <person name="Reidenbach K.R."/>
            <person name="Rogers Y.H."/>
            <person name="Roth C.W."/>
            <person name="Schneider J.R."/>
            <person name="Schatz M."/>
            <person name="Shumway M."/>
            <person name="Stanke M."/>
            <person name="Stinson E.O."/>
            <person name="Tubio J.M."/>
            <person name="Vanzee J.P."/>
            <person name="Verjovski-Almeida S."/>
            <person name="Werner D."/>
            <person name="White O."/>
            <person name="Wyder S."/>
            <person name="Zeng Q."/>
            <person name="Zhao Q."/>
            <person name="Zhao Y."/>
            <person name="Hill C.A."/>
            <person name="Raikhel A.S."/>
            <person name="Soares M.B."/>
            <person name="Knudson D.L."/>
            <person name="Lee N.H."/>
            <person name="Galagan J."/>
            <person name="Salzberg S.L."/>
            <person name="Paulsen I.T."/>
            <person name="Dimopoulos G."/>
            <person name="Collins F.H."/>
            <person name="Birren B."/>
            <person name="Fraser-Liggett C.M."/>
            <person name="Severson D.W."/>
        </authorList>
    </citation>
    <scope>NUCLEOTIDE SEQUENCE [LARGE SCALE GENOMIC DNA]</scope>
    <source>
        <strain evidence="2">Liverpool</strain>
    </source>
</reference>
<keyword evidence="1" id="KW-0862">Zinc</keyword>
<dbReference type="MEROPS" id="M19.A02"/>
<dbReference type="EMBL" id="CH477202">
    <property type="protein sequence ID" value="EAT48121.1"/>
    <property type="molecule type" value="Genomic_DNA"/>
</dbReference>
<keyword evidence="1" id="KW-0449">Lipoprotein</keyword>
<keyword evidence="1" id="KW-1015">Disulfide bond</keyword>
<accession>A0A1S4EWZ6</accession>
<dbReference type="PANTHER" id="PTHR10443:SF45">
    <property type="entry name" value="DIPEPTIDASE"/>
    <property type="match status" value="1"/>
</dbReference>
<comment type="subunit">
    <text evidence="1">Homodimer; disulfide-linked.</text>
</comment>
<dbReference type="GO" id="GO:0046872">
    <property type="term" value="F:metal ion binding"/>
    <property type="evidence" value="ECO:0007669"/>
    <property type="project" value="UniProtKB-UniRule"/>
</dbReference>
<keyword evidence="1" id="KW-0325">Glycoprotein</keyword>
<comment type="cofactor">
    <cofactor evidence="1">
        <name>Zn(2+)</name>
        <dbReference type="ChEBI" id="CHEBI:29105"/>
    </cofactor>
</comment>
<dbReference type="InterPro" id="IPR032466">
    <property type="entry name" value="Metal_Hydrolase"/>
</dbReference>
<dbReference type="Proteomes" id="UP000682892">
    <property type="component" value="Unassembled WGS sequence"/>
</dbReference>
<dbReference type="AlphaFoldDB" id="A0A1S4EWZ6"/>
<dbReference type="HOGENOM" id="CLU_031404_4_2_1"/>
<dbReference type="GO" id="GO:0070573">
    <property type="term" value="F:metallodipeptidase activity"/>
    <property type="evidence" value="ECO:0007669"/>
    <property type="project" value="InterPro"/>
</dbReference>
<reference evidence="2" key="1">
    <citation type="submission" date="2005-10" db="EMBL/GenBank/DDBJ databases">
        <authorList>
            <person name="Loftus B.J."/>
            <person name="Nene V.M."/>
            <person name="Hannick L.I."/>
            <person name="Bidwell S."/>
            <person name="Haas B."/>
            <person name="Amedeo P."/>
            <person name="Orvis J."/>
            <person name="Wortman J.R."/>
            <person name="White O.R."/>
            <person name="Salzberg S."/>
            <person name="Shumway M."/>
            <person name="Koo H."/>
            <person name="Zhao Y."/>
            <person name="Holmes M."/>
            <person name="Miller J."/>
            <person name="Schatz M."/>
            <person name="Pop M."/>
            <person name="Pai G."/>
            <person name="Utterback T."/>
            <person name="Rogers Y.-H."/>
            <person name="Kravitz S."/>
            <person name="Fraser C.M."/>
        </authorList>
    </citation>
    <scope>NUCLEOTIDE SEQUENCE</scope>
    <source>
        <strain evidence="2">Liverpool</strain>
    </source>
</reference>
<dbReference type="InterPro" id="IPR000180">
    <property type="entry name" value="Dipep_AS"/>
</dbReference>
<keyword evidence="1" id="KW-0224">Dipeptidase</keyword>
<proteinExistence type="inferred from homology"/>
<dbReference type="GO" id="GO:0098552">
    <property type="term" value="C:side of membrane"/>
    <property type="evidence" value="ECO:0007669"/>
    <property type="project" value="UniProtKB-KW"/>
</dbReference>
<keyword evidence="1" id="KW-0482">Metalloprotease</keyword>
<dbReference type="PANTHER" id="PTHR10443">
    <property type="entry name" value="MICROSOMAL DIPEPTIDASE"/>
    <property type="match status" value="1"/>
</dbReference>
<dbReference type="OrthoDB" id="445695at2759"/>